<dbReference type="EMBL" id="JACCJB010000010">
    <property type="protein sequence ID" value="KAF6223447.1"/>
    <property type="molecule type" value="Genomic_DNA"/>
</dbReference>
<dbReference type="GeneID" id="59328709"/>
<dbReference type="PANTHER" id="PTHR10544">
    <property type="entry name" value="60S RIBOSOMAL PROTEIN L28"/>
    <property type="match status" value="1"/>
</dbReference>
<dbReference type="AlphaFoldDB" id="A0A8H6FCK2"/>
<evidence type="ECO:0000256" key="3">
    <source>
        <dbReference type="ARBA" id="ARBA00023274"/>
    </source>
</evidence>
<feature type="compositionally biased region" description="Basic and acidic residues" evidence="4">
    <location>
        <begin position="187"/>
        <end position="213"/>
    </location>
</feature>
<proteinExistence type="inferred from homology"/>
<evidence type="ECO:0000256" key="2">
    <source>
        <dbReference type="ARBA" id="ARBA00022980"/>
    </source>
</evidence>
<dbReference type="RefSeq" id="XP_037152664.1">
    <property type="nucleotide sequence ID" value="XM_037291229.1"/>
</dbReference>
<sequence>MHDQLDYFLTLYDSYLRCNGYLSLSAVGALLFSTEPSPTKVVLRFDLISIAELHFKMTEHLQSNVSQDLVWEICRPNNAFLVKRKSGGGSQFSRDPLNLMNKHSRKYAGFVNNKAVGIHPAEKGGVTLATKKTKHLNRPAVNKNEVSWSGQKSGPKIYKGIVNYTAKQGYRADLRQEAVARASAIRESQRPKKEDPEPKIRGSKAKKAEEKST</sequence>
<evidence type="ECO:0000256" key="4">
    <source>
        <dbReference type="SAM" id="MobiDB-lite"/>
    </source>
</evidence>
<dbReference type="GO" id="GO:0006412">
    <property type="term" value="P:translation"/>
    <property type="evidence" value="ECO:0007669"/>
    <property type="project" value="InterPro"/>
</dbReference>
<dbReference type="Pfam" id="PF01778">
    <property type="entry name" value="Ribosomal_L28e"/>
    <property type="match status" value="1"/>
</dbReference>
<feature type="region of interest" description="Disordered" evidence="4">
    <location>
        <begin position="181"/>
        <end position="213"/>
    </location>
</feature>
<evidence type="ECO:0000259" key="5">
    <source>
        <dbReference type="Pfam" id="PF01778"/>
    </source>
</evidence>
<feature type="domain" description="Ribosomal eL28/Mak16" evidence="5">
    <location>
        <begin position="69"/>
        <end position="188"/>
    </location>
</feature>
<name>A0A8H6FCK2_9LECA</name>
<dbReference type="GO" id="GO:0003735">
    <property type="term" value="F:structural constituent of ribosome"/>
    <property type="evidence" value="ECO:0007669"/>
    <property type="project" value="InterPro"/>
</dbReference>
<accession>A0A8H6FCK2</accession>
<keyword evidence="2" id="KW-0689">Ribosomal protein</keyword>
<dbReference type="FunFam" id="3.30.390.110:FF:000002">
    <property type="entry name" value="60S ribosomal protein L28"/>
    <property type="match status" value="1"/>
</dbReference>
<organism evidence="6 7">
    <name type="scientific">Letharia lupina</name>
    <dbReference type="NCBI Taxonomy" id="560253"/>
    <lineage>
        <taxon>Eukaryota</taxon>
        <taxon>Fungi</taxon>
        <taxon>Dikarya</taxon>
        <taxon>Ascomycota</taxon>
        <taxon>Pezizomycotina</taxon>
        <taxon>Lecanoromycetes</taxon>
        <taxon>OSLEUM clade</taxon>
        <taxon>Lecanoromycetidae</taxon>
        <taxon>Lecanorales</taxon>
        <taxon>Lecanorineae</taxon>
        <taxon>Parmeliaceae</taxon>
        <taxon>Letharia</taxon>
    </lineage>
</organism>
<protein>
    <recommendedName>
        <fullName evidence="5">Ribosomal eL28/Mak16 domain-containing protein</fullName>
    </recommendedName>
</protein>
<dbReference type="Gene3D" id="3.30.390.110">
    <property type="match status" value="1"/>
</dbReference>
<gene>
    <name evidence="6" type="ORF">HO133_000290</name>
</gene>
<evidence type="ECO:0000313" key="6">
    <source>
        <dbReference type="EMBL" id="KAF6223447.1"/>
    </source>
</evidence>
<dbReference type="Proteomes" id="UP000593566">
    <property type="component" value="Unassembled WGS sequence"/>
</dbReference>
<evidence type="ECO:0000313" key="7">
    <source>
        <dbReference type="Proteomes" id="UP000593566"/>
    </source>
</evidence>
<keyword evidence="7" id="KW-1185">Reference proteome</keyword>
<keyword evidence="3" id="KW-0687">Ribonucleoprotein</keyword>
<comment type="similarity">
    <text evidence="1">Belongs to the eukaryotic ribosomal protein eL28 family.</text>
</comment>
<evidence type="ECO:0000256" key="1">
    <source>
        <dbReference type="ARBA" id="ARBA00007926"/>
    </source>
</evidence>
<reference evidence="6 7" key="1">
    <citation type="journal article" date="2020" name="Genomics">
        <title>Complete, high-quality genomes from long-read metagenomic sequencing of two wolf lichen thalli reveals enigmatic genome architecture.</title>
        <authorList>
            <person name="McKenzie S.K."/>
            <person name="Walston R.F."/>
            <person name="Allen J.L."/>
        </authorList>
    </citation>
    <scope>NUCLEOTIDE SEQUENCE [LARGE SCALE GENOMIC DNA]</scope>
    <source>
        <strain evidence="6">WasteWater1</strain>
    </source>
</reference>
<dbReference type="InterPro" id="IPR029004">
    <property type="entry name" value="Ribosomal_eL28/Mak16"/>
</dbReference>
<comment type="caution">
    <text evidence="6">The sequence shown here is derived from an EMBL/GenBank/DDBJ whole genome shotgun (WGS) entry which is preliminary data.</text>
</comment>
<dbReference type="GO" id="GO:0005840">
    <property type="term" value="C:ribosome"/>
    <property type="evidence" value="ECO:0007669"/>
    <property type="project" value="UniProtKB-KW"/>
</dbReference>
<dbReference type="GO" id="GO:1990904">
    <property type="term" value="C:ribonucleoprotein complex"/>
    <property type="evidence" value="ECO:0007669"/>
    <property type="project" value="UniProtKB-KW"/>
</dbReference>
<dbReference type="InterPro" id="IPR002672">
    <property type="entry name" value="Ribosomal_eL28"/>
</dbReference>